<evidence type="ECO:0000313" key="1">
    <source>
        <dbReference type="EMBL" id="KZC12290.1"/>
    </source>
</evidence>
<dbReference type="AlphaFoldDB" id="A0A154PM35"/>
<reference evidence="1 2" key="1">
    <citation type="submission" date="2015-07" db="EMBL/GenBank/DDBJ databases">
        <title>The genome of Dufourea novaeangliae.</title>
        <authorList>
            <person name="Pan H."/>
            <person name="Kapheim K."/>
        </authorList>
    </citation>
    <scope>NUCLEOTIDE SEQUENCE [LARGE SCALE GENOMIC DNA]</scope>
    <source>
        <strain evidence="1">0120121106</strain>
        <tissue evidence="1">Whole body</tissue>
    </source>
</reference>
<accession>A0A154PM35</accession>
<gene>
    <name evidence="1" type="ORF">WN55_03804</name>
</gene>
<evidence type="ECO:0000313" key="2">
    <source>
        <dbReference type="Proteomes" id="UP000076502"/>
    </source>
</evidence>
<protein>
    <submittedName>
        <fullName evidence="1">Uncharacterized protein</fullName>
    </submittedName>
</protein>
<name>A0A154PM35_DUFNO</name>
<dbReference type="EMBL" id="KQ434943">
    <property type="protein sequence ID" value="KZC12290.1"/>
    <property type="molecule type" value="Genomic_DNA"/>
</dbReference>
<sequence>MPLAEIKENMATYINTTPSGTLLILQDVEAGGQMLVEIDRLVIGGKCRILVGVGSGRSGSMRCKKWGLVYVLFLGFLKLSKDPSFMATQDAINAYLR</sequence>
<proteinExistence type="predicted"/>
<organism evidence="1 2">
    <name type="scientific">Dufourea novaeangliae</name>
    <name type="common">Sweat bee</name>
    <dbReference type="NCBI Taxonomy" id="178035"/>
    <lineage>
        <taxon>Eukaryota</taxon>
        <taxon>Metazoa</taxon>
        <taxon>Ecdysozoa</taxon>
        <taxon>Arthropoda</taxon>
        <taxon>Hexapoda</taxon>
        <taxon>Insecta</taxon>
        <taxon>Pterygota</taxon>
        <taxon>Neoptera</taxon>
        <taxon>Endopterygota</taxon>
        <taxon>Hymenoptera</taxon>
        <taxon>Apocrita</taxon>
        <taxon>Aculeata</taxon>
        <taxon>Apoidea</taxon>
        <taxon>Anthophila</taxon>
        <taxon>Halictidae</taxon>
        <taxon>Rophitinae</taxon>
        <taxon>Dufourea</taxon>
    </lineage>
</organism>
<dbReference type="Proteomes" id="UP000076502">
    <property type="component" value="Unassembled WGS sequence"/>
</dbReference>
<keyword evidence="2" id="KW-1185">Reference proteome</keyword>